<accession>A0A1K1QYC0</accession>
<sequence>MSTLNTISALREGDPSVFSDIFHEFHKKVYFYVLSKTHSPYIAEETTQITFIKLWNYRAQLDDSELLDKLIFHIAKATFIDLLRKEAVKERFLQQGPPAKTDSEHTLEAIASKELMSRVKQVVEEMPPMRRKVFELSRYEFKTYKEIAEQLSLSVKTVENHMSLALNYLRELLLFLLLLFYLR</sequence>
<evidence type="ECO:0000256" key="3">
    <source>
        <dbReference type="ARBA" id="ARBA00023082"/>
    </source>
</evidence>
<keyword evidence="4" id="KW-0804">Transcription</keyword>
<feature type="domain" description="RNA polymerase sigma-70 region 2" evidence="5">
    <location>
        <begin position="22"/>
        <end position="87"/>
    </location>
</feature>
<dbReference type="Gene3D" id="1.10.10.10">
    <property type="entry name" value="Winged helix-like DNA-binding domain superfamily/Winged helix DNA-binding domain"/>
    <property type="match status" value="1"/>
</dbReference>
<dbReference type="Gene3D" id="1.10.1740.10">
    <property type="match status" value="1"/>
</dbReference>
<evidence type="ECO:0000259" key="6">
    <source>
        <dbReference type="Pfam" id="PF08281"/>
    </source>
</evidence>
<evidence type="ECO:0000259" key="5">
    <source>
        <dbReference type="Pfam" id="PF04542"/>
    </source>
</evidence>
<evidence type="ECO:0000256" key="2">
    <source>
        <dbReference type="ARBA" id="ARBA00023015"/>
    </source>
</evidence>
<dbReference type="NCBIfam" id="TIGR02937">
    <property type="entry name" value="sigma70-ECF"/>
    <property type="match status" value="1"/>
</dbReference>
<gene>
    <name evidence="7" type="ORF">SAMN05661012_03207</name>
    <name evidence="8" type="ORF">SR876_12670</name>
</gene>
<reference evidence="7 9" key="1">
    <citation type="submission" date="2016-11" db="EMBL/GenBank/DDBJ databases">
        <authorList>
            <person name="Jaros S."/>
            <person name="Januszkiewicz K."/>
            <person name="Wedrychowicz H."/>
        </authorList>
    </citation>
    <scope>NUCLEOTIDE SEQUENCE [LARGE SCALE GENOMIC DNA]</scope>
    <source>
        <strain evidence="7 9">DSM 784</strain>
    </source>
</reference>
<dbReference type="Pfam" id="PF04542">
    <property type="entry name" value="Sigma70_r2"/>
    <property type="match status" value="1"/>
</dbReference>
<dbReference type="SUPFAM" id="SSF88659">
    <property type="entry name" value="Sigma3 and sigma4 domains of RNA polymerase sigma factors"/>
    <property type="match status" value="1"/>
</dbReference>
<reference evidence="8 10" key="2">
    <citation type="submission" date="2023-11" db="EMBL/GenBank/DDBJ databases">
        <title>MicrobeMod: A computational toolkit for identifying prokaryotic methylation and restriction-modification with nanopore sequencing.</title>
        <authorList>
            <person name="Crits-Christoph A."/>
            <person name="Kang S.C."/>
            <person name="Lee H."/>
            <person name="Ostrov N."/>
        </authorList>
    </citation>
    <scope>NUCLEOTIDE SEQUENCE [LARGE SCALE GENOMIC DNA]</scope>
    <source>
        <strain evidence="8 10">ATCC 23090</strain>
    </source>
</reference>
<dbReference type="InterPro" id="IPR013249">
    <property type="entry name" value="RNA_pol_sigma70_r4_t2"/>
</dbReference>
<evidence type="ECO:0000313" key="8">
    <source>
        <dbReference type="EMBL" id="WQG92361.1"/>
    </source>
</evidence>
<dbReference type="InterPro" id="IPR039425">
    <property type="entry name" value="RNA_pol_sigma-70-like"/>
</dbReference>
<comment type="similarity">
    <text evidence="1">Belongs to the sigma-70 factor family. ECF subfamily.</text>
</comment>
<dbReference type="Pfam" id="PF08281">
    <property type="entry name" value="Sigma70_r4_2"/>
    <property type="match status" value="1"/>
</dbReference>
<dbReference type="EMBL" id="FPIZ01000009">
    <property type="protein sequence ID" value="SFW64773.1"/>
    <property type="molecule type" value="Genomic_DNA"/>
</dbReference>
<keyword evidence="10" id="KW-1185">Reference proteome</keyword>
<dbReference type="SUPFAM" id="SSF88946">
    <property type="entry name" value="Sigma2 domain of RNA polymerase sigma factors"/>
    <property type="match status" value="1"/>
</dbReference>
<evidence type="ECO:0000313" key="10">
    <source>
        <dbReference type="Proteomes" id="UP001326715"/>
    </source>
</evidence>
<dbReference type="AlphaFoldDB" id="A0A1K1QYC0"/>
<keyword evidence="3" id="KW-0731">Sigma factor</keyword>
<dbReference type="InterPro" id="IPR036388">
    <property type="entry name" value="WH-like_DNA-bd_sf"/>
</dbReference>
<evidence type="ECO:0000256" key="4">
    <source>
        <dbReference type="ARBA" id="ARBA00023163"/>
    </source>
</evidence>
<dbReference type="PANTHER" id="PTHR43133">
    <property type="entry name" value="RNA POLYMERASE ECF-TYPE SIGMA FACTO"/>
    <property type="match status" value="1"/>
</dbReference>
<evidence type="ECO:0000313" key="9">
    <source>
        <dbReference type="Proteomes" id="UP000183788"/>
    </source>
</evidence>
<dbReference type="InterPro" id="IPR007627">
    <property type="entry name" value="RNA_pol_sigma70_r2"/>
</dbReference>
<dbReference type="NCBIfam" id="TIGR02985">
    <property type="entry name" value="Sig70_bacteroi1"/>
    <property type="match status" value="1"/>
</dbReference>
<dbReference type="Proteomes" id="UP000183788">
    <property type="component" value="Unassembled WGS sequence"/>
</dbReference>
<dbReference type="GO" id="GO:0016987">
    <property type="term" value="F:sigma factor activity"/>
    <property type="evidence" value="ECO:0007669"/>
    <property type="project" value="UniProtKB-KW"/>
</dbReference>
<dbReference type="STRING" id="1004.SAMN05661012_03207"/>
<dbReference type="InterPro" id="IPR013325">
    <property type="entry name" value="RNA_pol_sigma_r2"/>
</dbReference>
<dbReference type="PANTHER" id="PTHR43133:SF46">
    <property type="entry name" value="RNA POLYMERASE SIGMA-70 FACTOR ECF SUBFAMILY"/>
    <property type="match status" value="1"/>
</dbReference>
<dbReference type="InterPro" id="IPR014284">
    <property type="entry name" value="RNA_pol_sigma-70_dom"/>
</dbReference>
<evidence type="ECO:0000256" key="1">
    <source>
        <dbReference type="ARBA" id="ARBA00010641"/>
    </source>
</evidence>
<protein>
    <submittedName>
        <fullName evidence="7 8">RNA polymerase sigma-70 factor</fullName>
    </submittedName>
</protein>
<dbReference type="EMBL" id="CP140154">
    <property type="protein sequence ID" value="WQG92361.1"/>
    <property type="molecule type" value="Genomic_DNA"/>
</dbReference>
<dbReference type="GO" id="GO:0003677">
    <property type="term" value="F:DNA binding"/>
    <property type="evidence" value="ECO:0007669"/>
    <property type="project" value="InterPro"/>
</dbReference>
<dbReference type="InterPro" id="IPR013324">
    <property type="entry name" value="RNA_pol_sigma_r3/r4-like"/>
</dbReference>
<organism evidence="7 9">
    <name type="scientific">Chitinophaga sancti</name>
    <dbReference type="NCBI Taxonomy" id="1004"/>
    <lineage>
        <taxon>Bacteria</taxon>
        <taxon>Pseudomonadati</taxon>
        <taxon>Bacteroidota</taxon>
        <taxon>Chitinophagia</taxon>
        <taxon>Chitinophagales</taxon>
        <taxon>Chitinophagaceae</taxon>
        <taxon>Chitinophaga</taxon>
    </lineage>
</organism>
<dbReference type="GO" id="GO:0006352">
    <property type="term" value="P:DNA-templated transcription initiation"/>
    <property type="evidence" value="ECO:0007669"/>
    <property type="project" value="InterPro"/>
</dbReference>
<feature type="domain" description="RNA polymerase sigma factor 70 region 4 type 2" evidence="6">
    <location>
        <begin position="119"/>
        <end position="166"/>
    </location>
</feature>
<evidence type="ECO:0000313" key="7">
    <source>
        <dbReference type="EMBL" id="SFW64773.1"/>
    </source>
</evidence>
<dbReference type="Proteomes" id="UP001326715">
    <property type="component" value="Chromosome"/>
</dbReference>
<dbReference type="RefSeq" id="WP_072362162.1">
    <property type="nucleotide sequence ID" value="NZ_CP139972.1"/>
</dbReference>
<dbReference type="InterPro" id="IPR014327">
    <property type="entry name" value="RNA_pol_sigma70_bacteroid"/>
</dbReference>
<name>A0A1K1QYC0_9BACT</name>
<proteinExistence type="inferred from homology"/>
<keyword evidence="2" id="KW-0805">Transcription regulation</keyword>